<dbReference type="EMBL" id="JBBPFD010000014">
    <property type="protein sequence ID" value="KAK7898304.1"/>
    <property type="molecule type" value="Genomic_DNA"/>
</dbReference>
<feature type="coiled-coil region" evidence="1">
    <location>
        <begin position="54"/>
        <end position="95"/>
    </location>
</feature>
<protein>
    <recommendedName>
        <fullName evidence="2">L1 transposable element RRM domain-containing protein</fullName>
    </recommendedName>
</protein>
<dbReference type="Gene3D" id="3.30.250.20">
    <property type="entry name" value="L1 transposable element, C-terminal domain"/>
    <property type="match status" value="1"/>
</dbReference>
<evidence type="ECO:0000313" key="4">
    <source>
        <dbReference type="Proteomes" id="UP001460270"/>
    </source>
</evidence>
<dbReference type="Proteomes" id="UP001460270">
    <property type="component" value="Unassembled WGS sequence"/>
</dbReference>
<dbReference type="InterPro" id="IPR042566">
    <property type="entry name" value="L1_C"/>
</dbReference>
<reference evidence="4" key="1">
    <citation type="submission" date="2024-04" db="EMBL/GenBank/DDBJ databases">
        <title>Salinicola lusitanus LLJ914,a marine bacterium isolated from the Okinawa Trough.</title>
        <authorList>
            <person name="Li J."/>
        </authorList>
    </citation>
    <scope>NUCLEOTIDE SEQUENCE [LARGE SCALE GENOMIC DNA]</scope>
</reference>
<keyword evidence="4" id="KW-1185">Reference proteome</keyword>
<comment type="caution">
    <text evidence="3">The sequence shown here is derived from an EMBL/GenBank/DDBJ whole genome shotgun (WGS) entry which is preliminary data.</text>
</comment>
<dbReference type="InterPro" id="IPR043636">
    <property type="entry name" value="L1_RRM_dom"/>
</dbReference>
<dbReference type="Gene3D" id="3.30.70.1820">
    <property type="entry name" value="L1 transposable element, RRM domain"/>
    <property type="match status" value="1"/>
</dbReference>
<name>A0AAW0NHM4_9GOBI</name>
<keyword evidence="1" id="KW-0175">Coiled coil</keyword>
<evidence type="ECO:0000259" key="2">
    <source>
        <dbReference type="Pfam" id="PF02994"/>
    </source>
</evidence>
<dbReference type="InterPro" id="IPR004244">
    <property type="entry name" value="Transposase_22"/>
</dbReference>
<evidence type="ECO:0000256" key="1">
    <source>
        <dbReference type="SAM" id="Coils"/>
    </source>
</evidence>
<dbReference type="AlphaFoldDB" id="A0AAW0NHM4"/>
<organism evidence="3 4">
    <name type="scientific">Mugilogobius chulae</name>
    <name type="common">yellowstripe goby</name>
    <dbReference type="NCBI Taxonomy" id="88201"/>
    <lineage>
        <taxon>Eukaryota</taxon>
        <taxon>Metazoa</taxon>
        <taxon>Chordata</taxon>
        <taxon>Craniata</taxon>
        <taxon>Vertebrata</taxon>
        <taxon>Euteleostomi</taxon>
        <taxon>Actinopterygii</taxon>
        <taxon>Neopterygii</taxon>
        <taxon>Teleostei</taxon>
        <taxon>Neoteleostei</taxon>
        <taxon>Acanthomorphata</taxon>
        <taxon>Gobiaria</taxon>
        <taxon>Gobiiformes</taxon>
        <taxon>Gobioidei</taxon>
        <taxon>Gobiidae</taxon>
        <taxon>Gobionellinae</taxon>
        <taxon>Mugilogobius</taxon>
    </lineage>
</organism>
<dbReference type="Pfam" id="PF02994">
    <property type="entry name" value="Transposase_22"/>
    <property type="match status" value="1"/>
</dbReference>
<proteinExistence type="predicted"/>
<gene>
    <name evidence="3" type="ORF">WMY93_019157</name>
</gene>
<accession>A0AAW0NHM4</accession>
<dbReference type="PANTHER" id="PTHR11505">
    <property type="entry name" value="L1 TRANSPOSABLE ELEMENT-RELATED"/>
    <property type="match status" value="1"/>
</dbReference>
<evidence type="ECO:0000313" key="3">
    <source>
        <dbReference type="EMBL" id="KAK7898304.1"/>
    </source>
</evidence>
<feature type="domain" description="L1 transposable element RRM" evidence="2">
    <location>
        <begin position="100"/>
        <end position="191"/>
    </location>
</feature>
<sequence length="256" mass="29196">MENADQSEYSLQTILGAIQQSQTETTAHIDNMIAPVQSTLINIQASLSTICDQITELEQRVNANECNIENLTKRVAVLEKDNAYLRDRAEDAENRSRANNLRFVNVPENSEGTDPVRFITQLLIHLFGVENLAAPPVIERAHRSPATNSRSNAKSPRVILVKFQHFPDKVKILRLAREKKELHFEGNRISIYPDFSADLLKRRRQYDEIKKKLRAAGKSYSLLYPATLRVTIDGKTKIFRTVEEAQHFFRDLASPP</sequence>